<protein>
    <submittedName>
        <fullName evidence="1">Uncharacterized protein</fullName>
    </submittedName>
</protein>
<reference evidence="1 2" key="1">
    <citation type="submission" date="2007-03" db="EMBL/GenBank/DDBJ databases">
        <authorList>
            <person name="Fulton L."/>
            <person name="Clifton S."/>
            <person name="Fulton B."/>
            <person name="Xu J."/>
            <person name="Minx P."/>
            <person name="Pepin K.H."/>
            <person name="Johnson M."/>
            <person name="Thiruvilangam P."/>
            <person name="Bhonagiri V."/>
            <person name="Nash W.E."/>
            <person name="Mardis E.R."/>
            <person name="Wilson R.K."/>
        </authorList>
    </citation>
    <scope>NUCLEOTIDE SEQUENCE [LARGE SCALE GENOMIC DNA]</scope>
    <source>
        <strain evidence="1 2">ATCC 27560</strain>
    </source>
</reference>
<sequence length="34" mass="4144">MEYGNWNIKLKQANIIKNKIKGVFILRMEYVKIF</sequence>
<proteinExistence type="predicted"/>
<evidence type="ECO:0000313" key="2">
    <source>
        <dbReference type="Proteomes" id="UP000006000"/>
    </source>
</evidence>
<accession>A5Z5G4</accession>
<dbReference type="STRING" id="411463.EUBVEN_00944"/>
<organism evidence="1 2">
    <name type="scientific">Eubacterium ventriosum ATCC 27560</name>
    <dbReference type="NCBI Taxonomy" id="411463"/>
    <lineage>
        <taxon>Bacteria</taxon>
        <taxon>Bacillati</taxon>
        <taxon>Bacillota</taxon>
        <taxon>Clostridia</taxon>
        <taxon>Eubacteriales</taxon>
        <taxon>Eubacteriaceae</taxon>
        <taxon>Eubacterium</taxon>
    </lineage>
</organism>
<evidence type="ECO:0000313" key="1">
    <source>
        <dbReference type="EMBL" id="EDM51937.1"/>
    </source>
</evidence>
<comment type="caution">
    <text evidence="1">The sequence shown here is derived from an EMBL/GenBank/DDBJ whole genome shotgun (WGS) entry which is preliminary data.</text>
</comment>
<dbReference type="AlphaFoldDB" id="A5Z5G4"/>
<dbReference type="EMBL" id="AAVL02000030">
    <property type="protein sequence ID" value="EDM51937.1"/>
    <property type="molecule type" value="Genomic_DNA"/>
</dbReference>
<dbReference type="Proteomes" id="UP000006000">
    <property type="component" value="Unassembled WGS sequence"/>
</dbReference>
<dbReference type="HOGENOM" id="CLU_3373826_0_0_9"/>
<reference evidence="1 2" key="2">
    <citation type="submission" date="2007-04" db="EMBL/GenBank/DDBJ databases">
        <title>Draft genome sequence of Eubacterium ventriosum (ATCC 27560).</title>
        <authorList>
            <person name="Sudarsanam P."/>
            <person name="Ley R."/>
            <person name="Guruge J."/>
            <person name="Turnbaugh P.J."/>
            <person name="Mahowald M."/>
            <person name="Liep D."/>
            <person name="Gordon J."/>
        </authorList>
    </citation>
    <scope>NUCLEOTIDE SEQUENCE [LARGE SCALE GENOMIC DNA]</scope>
    <source>
        <strain evidence="1 2">ATCC 27560</strain>
    </source>
</reference>
<name>A5Z5G4_9FIRM</name>
<gene>
    <name evidence="1" type="ORF">EUBVEN_00944</name>
</gene>